<evidence type="ECO:0000313" key="3">
    <source>
        <dbReference type="Proteomes" id="UP000319817"/>
    </source>
</evidence>
<evidence type="ECO:0000259" key="1">
    <source>
        <dbReference type="Pfam" id="PF01497"/>
    </source>
</evidence>
<dbReference type="Proteomes" id="UP000319817">
    <property type="component" value="Chromosome"/>
</dbReference>
<dbReference type="InterPro" id="IPR002491">
    <property type="entry name" value="ABC_transptr_periplasmic_BD"/>
</dbReference>
<proteinExistence type="predicted"/>
<feature type="domain" description="Fe/B12 periplasmic-binding" evidence="1">
    <location>
        <begin position="16"/>
        <end position="136"/>
    </location>
</feature>
<gene>
    <name evidence="2" type="ORF">K239x_35790</name>
</gene>
<sequence length="136" mass="15008">MHLRCQCFEEQTEIVTNRQTQGEQLPAKLNQRVRAIASRCEKFTASRRPSVVLLEWIDPPFSAGHWNPELVRLAGGDDAIGVAGQHSVGVTWDQIVAADPDVIVLACCGFDVDRIQQDIPILESSANWNSLSAVIN</sequence>
<dbReference type="AlphaFoldDB" id="A0A517NWT9"/>
<dbReference type="SUPFAM" id="SSF53807">
    <property type="entry name" value="Helical backbone' metal receptor"/>
    <property type="match status" value="1"/>
</dbReference>
<reference evidence="2 3" key="1">
    <citation type="submission" date="2019-02" db="EMBL/GenBank/DDBJ databases">
        <title>Deep-cultivation of Planctomycetes and their phenomic and genomic characterization uncovers novel biology.</title>
        <authorList>
            <person name="Wiegand S."/>
            <person name="Jogler M."/>
            <person name="Boedeker C."/>
            <person name="Pinto D."/>
            <person name="Vollmers J."/>
            <person name="Rivas-Marin E."/>
            <person name="Kohn T."/>
            <person name="Peeters S.H."/>
            <person name="Heuer A."/>
            <person name="Rast P."/>
            <person name="Oberbeckmann S."/>
            <person name="Bunk B."/>
            <person name="Jeske O."/>
            <person name="Meyerdierks A."/>
            <person name="Storesund J.E."/>
            <person name="Kallscheuer N."/>
            <person name="Luecker S."/>
            <person name="Lage O.M."/>
            <person name="Pohl T."/>
            <person name="Merkel B.J."/>
            <person name="Hornburger P."/>
            <person name="Mueller R.-W."/>
            <person name="Bruemmer F."/>
            <person name="Labrenz M."/>
            <person name="Spormann A.M."/>
            <person name="Op den Camp H."/>
            <person name="Overmann J."/>
            <person name="Amann R."/>
            <person name="Jetten M.S.M."/>
            <person name="Mascher T."/>
            <person name="Medema M.H."/>
            <person name="Devos D.P."/>
            <person name="Kaster A.-K."/>
            <person name="Ovreas L."/>
            <person name="Rohde M."/>
            <person name="Galperin M.Y."/>
            <person name="Jogler C."/>
        </authorList>
    </citation>
    <scope>NUCLEOTIDE SEQUENCE [LARGE SCALE GENOMIC DNA]</scope>
    <source>
        <strain evidence="2 3">K23_9</strain>
    </source>
</reference>
<organism evidence="2 3">
    <name type="scientific">Stieleria marina</name>
    <dbReference type="NCBI Taxonomy" id="1930275"/>
    <lineage>
        <taxon>Bacteria</taxon>
        <taxon>Pseudomonadati</taxon>
        <taxon>Planctomycetota</taxon>
        <taxon>Planctomycetia</taxon>
        <taxon>Pirellulales</taxon>
        <taxon>Pirellulaceae</taxon>
        <taxon>Stieleria</taxon>
    </lineage>
</organism>
<dbReference type="InterPro" id="IPR051030">
    <property type="entry name" value="Vitamin_B12-ABC_binding"/>
</dbReference>
<dbReference type="PANTHER" id="PTHR42860:SF1">
    <property type="entry name" value="VITAMIN B12-BINDING PROTEIN"/>
    <property type="match status" value="1"/>
</dbReference>
<dbReference type="Pfam" id="PF01497">
    <property type="entry name" value="Peripla_BP_2"/>
    <property type="match status" value="1"/>
</dbReference>
<evidence type="ECO:0000313" key="2">
    <source>
        <dbReference type="EMBL" id="QDT11579.1"/>
    </source>
</evidence>
<protein>
    <submittedName>
        <fullName evidence="2">Periplasmic binding protein</fullName>
    </submittedName>
</protein>
<keyword evidence="3" id="KW-1185">Reference proteome</keyword>
<dbReference type="EMBL" id="CP036526">
    <property type="protein sequence ID" value="QDT11579.1"/>
    <property type="molecule type" value="Genomic_DNA"/>
</dbReference>
<name>A0A517NWT9_9BACT</name>
<dbReference type="Gene3D" id="3.40.50.1980">
    <property type="entry name" value="Nitrogenase molybdenum iron protein domain"/>
    <property type="match status" value="1"/>
</dbReference>
<accession>A0A517NWT9</accession>
<dbReference type="PANTHER" id="PTHR42860">
    <property type="entry name" value="VITAMIN B12-BINDING PROTEIN"/>
    <property type="match status" value="1"/>
</dbReference>